<name>A0A2S6FUP7_9CLOT</name>
<dbReference type="RefSeq" id="WP_104410757.1">
    <property type="nucleotide sequence ID" value="NZ_PTIS01000024.1"/>
</dbReference>
<sequence length="129" mass="14679">MNSGIDEFDQLLSEIDELDIESEKLFVNLDKVKAETNRVQEISQNTRKYINDIDCAFAEKTGLTKSDMAFFGLATGLQVLRQYLLKPQERKDGKAAAEKAHDRNEKANNKFFDNEDPTNSKHVLTRNPG</sequence>
<comment type="caution">
    <text evidence="2">The sequence shown here is derived from an EMBL/GenBank/DDBJ whole genome shotgun (WGS) entry which is preliminary data.</text>
</comment>
<dbReference type="AlphaFoldDB" id="A0A2S6FUP7"/>
<evidence type="ECO:0000256" key="1">
    <source>
        <dbReference type="SAM" id="MobiDB-lite"/>
    </source>
</evidence>
<gene>
    <name evidence="2" type="ORF">BD821_12425</name>
</gene>
<accession>A0A2S6FUP7</accession>
<reference evidence="2 3" key="1">
    <citation type="submission" date="2018-02" db="EMBL/GenBank/DDBJ databases">
        <title>Genomic Encyclopedia of Archaeal and Bacterial Type Strains, Phase II (KMG-II): from individual species to whole genera.</title>
        <authorList>
            <person name="Goeker M."/>
        </authorList>
    </citation>
    <scope>NUCLEOTIDE SEQUENCE [LARGE SCALE GENOMIC DNA]</scope>
    <source>
        <strain evidence="2 3">DSM 15099</strain>
    </source>
</reference>
<feature type="compositionally biased region" description="Basic and acidic residues" evidence="1">
    <location>
        <begin position="89"/>
        <end position="108"/>
    </location>
</feature>
<dbReference type="OrthoDB" id="3193516at2"/>
<evidence type="ECO:0000313" key="3">
    <source>
        <dbReference type="Proteomes" id="UP000239863"/>
    </source>
</evidence>
<proteinExistence type="predicted"/>
<dbReference type="Proteomes" id="UP000239863">
    <property type="component" value="Unassembled WGS sequence"/>
</dbReference>
<protein>
    <submittedName>
        <fullName evidence="2">Uncharacterized protein</fullName>
    </submittedName>
</protein>
<dbReference type="EMBL" id="PTIS01000024">
    <property type="protein sequence ID" value="PPK44158.1"/>
    <property type="molecule type" value="Genomic_DNA"/>
</dbReference>
<feature type="region of interest" description="Disordered" evidence="1">
    <location>
        <begin position="89"/>
        <end position="129"/>
    </location>
</feature>
<evidence type="ECO:0000313" key="2">
    <source>
        <dbReference type="EMBL" id="PPK44158.1"/>
    </source>
</evidence>
<organism evidence="2 3">
    <name type="scientific">Clostridium algidicarnis DSM 15099</name>
    <dbReference type="NCBI Taxonomy" id="1121295"/>
    <lineage>
        <taxon>Bacteria</taxon>
        <taxon>Bacillati</taxon>
        <taxon>Bacillota</taxon>
        <taxon>Clostridia</taxon>
        <taxon>Eubacteriales</taxon>
        <taxon>Clostridiaceae</taxon>
        <taxon>Clostridium</taxon>
    </lineage>
</organism>